<keyword evidence="4" id="KW-0479">Metal-binding</keyword>
<evidence type="ECO:0000256" key="5">
    <source>
        <dbReference type="SAM" id="MobiDB-lite"/>
    </source>
</evidence>
<name>A0A8H7RWK1_9FUNG</name>
<dbReference type="EMBL" id="JAEPRB010000228">
    <property type="protein sequence ID" value="KAG2218456.1"/>
    <property type="molecule type" value="Genomic_DNA"/>
</dbReference>
<feature type="compositionally biased region" description="Low complexity" evidence="5">
    <location>
        <begin position="345"/>
        <end position="356"/>
    </location>
</feature>
<dbReference type="GO" id="GO:0031047">
    <property type="term" value="P:regulatory ncRNA-mediated gene silencing"/>
    <property type="evidence" value="ECO:0007669"/>
    <property type="project" value="UniProtKB-ARBA"/>
</dbReference>
<feature type="region of interest" description="Disordered" evidence="5">
    <location>
        <begin position="536"/>
        <end position="569"/>
    </location>
</feature>
<protein>
    <recommendedName>
        <fullName evidence="6">C2H2-type domain-containing protein</fullName>
    </recommendedName>
</protein>
<dbReference type="InterPro" id="IPR013087">
    <property type="entry name" value="Znf_C2H2_type"/>
</dbReference>
<feature type="compositionally biased region" description="Basic and acidic residues" evidence="5">
    <location>
        <begin position="104"/>
        <end position="128"/>
    </location>
</feature>
<evidence type="ECO:0000256" key="4">
    <source>
        <dbReference type="PROSITE-ProRule" id="PRU00042"/>
    </source>
</evidence>
<dbReference type="GO" id="GO:0003723">
    <property type="term" value="F:RNA binding"/>
    <property type="evidence" value="ECO:0007669"/>
    <property type="project" value="InterPro"/>
</dbReference>
<gene>
    <name evidence="7" type="ORF">INT45_003000</name>
</gene>
<feature type="compositionally biased region" description="Basic and acidic residues" evidence="5">
    <location>
        <begin position="153"/>
        <end position="162"/>
    </location>
</feature>
<keyword evidence="4" id="KW-0862">Zinc</keyword>
<dbReference type="SMART" id="SM01173">
    <property type="entry name" value="DUF4187"/>
    <property type="match status" value="1"/>
</dbReference>
<keyword evidence="8" id="KW-1185">Reference proteome</keyword>
<dbReference type="Pfam" id="PF12066">
    <property type="entry name" value="SERRATE_Ars2_N"/>
    <property type="match status" value="1"/>
</dbReference>
<dbReference type="GO" id="GO:0016604">
    <property type="term" value="C:nuclear body"/>
    <property type="evidence" value="ECO:0007669"/>
    <property type="project" value="TreeGrafter"/>
</dbReference>
<evidence type="ECO:0000313" key="8">
    <source>
        <dbReference type="Proteomes" id="UP000646827"/>
    </source>
</evidence>
<dbReference type="Pfam" id="PF04959">
    <property type="entry name" value="ARS2"/>
    <property type="match status" value="1"/>
</dbReference>
<feature type="region of interest" description="Disordered" evidence="5">
    <location>
        <begin position="816"/>
        <end position="880"/>
    </location>
</feature>
<evidence type="ECO:0000256" key="2">
    <source>
        <dbReference type="ARBA" id="ARBA00005407"/>
    </source>
</evidence>
<evidence type="ECO:0000256" key="3">
    <source>
        <dbReference type="ARBA" id="ARBA00023242"/>
    </source>
</evidence>
<dbReference type="OrthoDB" id="342064at2759"/>
<dbReference type="PANTHER" id="PTHR13165">
    <property type="entry name" value="ARSENITE-RESISTANCE PROTEIN 2"/>
    <property type="match status" value="1"/>
</dbReference>
<feature type="domain" description="C2H2-type" evidence="6">
    <location>
        <begin position="689"/>
        <end position="719"/>
    </location>
</feature>
<dbReference type="InterPro" id="IPR039727">
    <property type="entry name" value="SE/Ars2"/>
</dbReference>
<dbReference type="PROSITE" id="PS00028">
    <property type="entry name" value="ZINC_FINGER_C2H2_1"/>
    <property type="match status" value="1"/>
</dbReference>
<dbReference type="SUPFAM" id="SSF54928">
    <property type="entry name" value="RNA-binding domain, RBD"/>
    <property type="match status" value="1"/>
</dbReference>
<dbReference type="Proteomes" id="UP000646827">
    <property type="component" value="Unassembled WGS sequence"/>
</dbReference>
<dbReference type="InterPro" id="IPR000504">
    <property type="entry name" value="RRM_dom"/>
</dbReference>
<dbReference type="PROSITE" id="PS50157">
    <property type="entry name" value="ZINC_FINGER_C2H2_2"/>
    <property type="match status" value="1"/>
</dbReference>
<feature type="region of interest" description="Disordered" evidence="5">
    <location>
        <begin position="1"/>
        <end position="179"/>
    </location>
</feature>
<evidence type="ECO:0000259" key="6">
    <source>
        <dbReference type="PROSITE" id="PS50157"/>
    </source>
</evidence>
<reference evidence="7 8" key="1">
    <citation type="submission" date="2020-12" db="EMBL/GenBank/DDBJ databases">
        <title>Metabolic potential, ecology and presence of endohyphal bacteria is reflected in genomic diversity of Mucoromycotina.</title>
        <authorList>
            <person name="Muszewska A."/>
            <person name="Okrasinska A."/>
            <person name="Steczkiewicz K."/>
            <person name="Drgas O."/>
            <person name="Orlowska M."/>
            <person name="Perlinska-Lenart U."/>
            <person name="Aleksandrzak-Piekarczyk T."/>
            <person name="Szatraj K."/>
            <person name="Zielenkiewicz U."/>
            <person name="Pilsyk S."/>
            <person name="Malc E."/>
            <person name="Mieczkowski P."/>
            <person name="Kruszewska J.S."/>
            <person name="Biernat P."/>
            <person name="Pawlowska J."/>
        </authorList>
    </citation>
    <scope>NUCLEOTIDE SEQUENCE [LARGE SCALE GENOMIC DNA]</scope>
    <source>
        <strain evidence="7 8">CBS 142.35</strain>
    </source>
</reference>
<feature type="compositionally biased region" description="Polar residues" evidence="5">
    <location>
        <begin position="136"/>
        <end position="146"/>
    </location>
</feature>
<comment type="caution">
    <text evidence="7">The sequence shown here is derived from an EMBL/GenBank/DDBJ whole genome shotgun (WGS) entry which is preliminary data.</text>
</comment>
<dbReference type="GO" id="GO:0008270">
    <property type="term" value="F:zinc ion binding"/>
    <property type="evidence" value="ECO:0007669"/>
    <property type="project" value="UniProtKB-KW"/>
</dbReference>
<comment type="subcellular location">
    <subcellularLocation>
        <location evidence="1">Nucleus</location>
    </subcellularLocation>
</comment>
<feature type="region of interest" description="Disordered" evidence="5">
    <location>
        <begin position="345"/>
        <end position="389"/>
    </location>
</feature>
<keyword evidence="3" id="KW-0539">Nucleus</keyword>
<feature type="compositionally biased region" description="Gly residues" evidence="5">
    <location>
        <begin position="817"/>
        <end position="827"/>
    </location>
</feature>
<organism evidence="7 8">
    <name type="scientific">Circinella minor</name>
    <dbReference type="NCBI Taxonomy" id="1195481"/>
    <lineage>
        <taxon>Eukaryota</taxon>
        <taxon>Fungi</taxon>
        <taxon>Fungi incertae sedis</taxon>
        <taxon>Mucoromycota</taxon>
        <taxon>Mucoromycotina</taxon>
        <taxon>Mucoromycetes</taxon>
        <taxon>Mucorales</taxon>
        <taxon>Lichtheimiaceae</taxon>
        <taxon>Circinella</taxon>
    </lineage>
</organism>
<dbReference type="InterPro" id="IPR035979">
    <property type="entry name" value="RBD_domain_sf"/>
</dbReference>
<proteinExistence type="inferred from homology"/>
<dbReference type="InterPro" id="IPR007042">
    <property type="entry name" value="SERRATE/Ars2_C"/>
</dbReference>
<dbReference type="GO" id="GO:0016070">
    <property type="term" value="P:RNA metabolic process"/>
    <property type="evidence" value="ECO:0007669"/>
    <property type="project" value="UniProtKB-ARBA"/>
</dbReference>
<comment type="similarity">
    <text evidence="2">Belongs to the ARS2 family.</text>
</comment>
<dbReference type="AlphaFoldDB" id="A0A8H7RWK1"/>
<feature type="compositionally biased region" description="Acidic residues" evidence="5">
    <location>
        <begin position="869"/>
        <end position="880"/>
    </location>
</feature>
<dbReference type="Pfam" id="PF00076">
    <property type="entry name" value="RRM_1"/>
    <property type="match status" value="1"/>
</dbReference>
<evidence type="ECO:0000313" key="7">
    <source>
        <dbReference type="EMBL" id="KAG2218456.1"/>
    </source>
</evidence>
<sequence length="880" mass="100168">MSDRRNYSPVGRGGGGMGYDWSDDEYSPRTHGREKFRRERSLERDHAMYNRPPPDDYDRYDRKKRHRRSITPPEERRHAKRRASFSKMGSPSHGDYGPMPRGNNQRELDYHHHQPDGDHYIPNYERDGYTPAPRYSNLQQQESHNSPGFGGDGRGRGGERGGDINNRNNNNNDNNNNSGANTGGGYSMMGGEYLFLELIIKFIHLDGVNMPMMGGGWPGMGRMPALDLDQLDYVISFKQYCEHLRNIHSRSHFDEEELQKRYQEYKDKVVAKQLNTFFNNNKEKQWFQEKYHPKTAKDRIEDTKKRRLQYLEEFKDDLANGKYDDADYDVSAANTKGAAMATTATATATTTDNNGETTEEKEGDITTQENSEQKEEQKEEDTEMSSTKEYEDHLIIKTVPPTIARQKIIEMCNGVEGFEYVVLSEPSPNKKFHRIGWIHFKQGTDMQKAFNELDSRKIDDFVFHLAMNYKNQYQSRTSKITPEIASTNKRLEKDIDQAKQLAKRLESELGDDINVLPLVLNRAKEVIAKHKNEITTTSTETTEAKYEDNNDKSSTADDMDTDAPANNNSEEHWELKKELDMILAYLRHVHMYCYYCALECDSIEEINRRCVDPHYRKILTSSTEETDTKQQSKSDKAGIQWTKNIDQKINLKINPADDHELERLGGKILKKETDAYIKEHVLKEHEAKYKCRVGECAKAFKGFEYVEKHIFSKHPEEIDAIKEEVDYYNNYVCDPNHLIQANNPNVNNPGMPMGMGNTMPMAMPFMMGMNSGGPGGGMRPPPMGHVPPGFGSPWDTIPRIGFGDPNWAMAAAAANAAGGGRRGGPGGRKNINERLGNTPGGPGASNYDLDDSNLPKDPRQVKSYVDLDAPAEGDADISFY</sequence>
<evidence type="ECO:0000256" key="1">
    <source>
        <dbReference type="ARBA" id="ARBA00004123"/>
    </source>
</evidence>
<accession>A0A8H7RWK1</accession>
<feature type="compositionally biased region" description="Low complexity" evidence="5">
    <location>
        <begin position="163"/>
        <end position="179"/>
    </location>
</feature>
<dbReference type="Gene3D" id="3.30.70.330">
    <property type="match status" value="1"/>
</dbReference>
<dbReference type="InterPro" id="IPR012677">
    <property type="entry name" value="Nucleotide-bd_a/b_plait_sf"/>
</dbReference>
<keyword evidence="4" id="KW-0863">Zinc-finger</keyword>
<dbReference type="PANTHER" id="PTHR13165:SF0">
    <property type="entry name" value="SERRATE RNA EFFECTOR MOLECULE HOMOLOG"/>
    <property type="match status" value="1"/>
</dbReference>
<dbReference type="InterPro" id="IPR021933">
    <property type="entry name" value="SERRATE/Ars2_N"/>
</dbReference>
<dbReference type="InterPro" id="IPR025239">
    <property type="entry name" value="DUF4187"/>
</dbReference>
<feature type="compositionally biased region" description="Basic and acidic residues" evidence="5">
    <location>
        <begin position="542"/>
        <end position="555"/>
    </location>
</feature>
<dbReference type="Pfam" id="PF13821">
    <property type="entry name" value="DUF4187"/>
    <property type="match status" value="1"/>
</dbReference>
<feature type="compositionally biased region" description="Basic and acidic residues" evidence="5">
    <location>
        <begin position="26"/>
        <end position="61"/>
    </location>
</feature>